<dbReference type="GO" id="GO:0016567">
    <property type="term" value="P:protein ubiquitination"/>
    <property type="evidence" value="ECO:0007669"/>
    <property type="project" value="UniProtKB-UniRule"/>
</dbReference>
<dbReference type="Pfam" id="PF02207">
    <property type="entry name" value="zf-UBR"/>
    <property type="match status" value="1"/>
</dbReference>
<evidence type="ECO:0000313" key="13">
    <source>
        <dbReference type="Proteomes" id="UP001177140"/>
    </source>
</evidence>
<dbReference type="GO" id="GO:0000151">
    <property type="term" value="C:ubiquitin ligase complex"/>
    <property type="evidence" value="ECO:0007669"/>
    <property type="project" value="TreeGrafter"/>
</dbReference>
<dbReference type="CDD" id="cd19670">
    <property type="entry name" value="UBR-box_UBR1_2_3"/>
    <property type="match status" value="1"/>
</dbReference>
<evidence type="ECO:0000256" key="3">
    <source>
        <dbReference type="ARBA" id="ARBA00022679"/>
    </source>
</evidence>
<sequence>MGGLTSRNEATLQDPSHCGIEYERSARLLDIGVIPRPVRPPQLPAVLLNYVTENIHMLNDVILALLPSHDDAVHYMPREDELLGRHYMIITQPLLWLVLGRDPSIFLAIAEGVLHVVYHPEEIVYECKTCARGPHRSICTSCFDHKEHSGHDYRSVVVKVMGRCDCGDENTWLGGSSKHTGPNHTAGCLDENVTVANTFVFDLLFSHWKNVLDQLLHGADAVVVNQCNQIPFCFVSLFLSFLFVNDSCIGLFSSQLSSTGLLESLFRHERYFTAEAWDLISEFLFTLLANLDFRIALSEVLFQHIDTLLLGERRYRLYDTFVEEILTVPSVALHLVKEINLLGILFDSIQKLLSSCASKDGQLQVTEWSTLYKTTLILMQATRSVLSHVEVVTYTTREQLDNYEKWMRVLCYIQGMAPLQRCTGEHVREEDENRHNICQFGSIITDIHSLLVDGLCSFSEVVKFSHQTLRAIDKWMVKCVGSNEFEDRAGVFSLLSEESWPCFDYDVSSQDISVHIPLHRLLSLIIAKSFREWIGNNEGTKAFELFHGDMLQGCHQIGFSSFIMEHPLRVKVFCSQVRAGMWRKNGDAAVLNVKQCQSAHWSELDIFLLQCCAASAPPNLFVTRVLHRFGLSNYLSLTSEDTTEYEPVLVEEMLSLLLHIIKERRFCGFSEEKTCKRDLICKLAVSDAKHSELLEFCLPTYLSSNFDVERIITEVADFSLRANYWKHLDIYHPRWNPRDAQKAEARYMDILEDTNLAILLRPKWEVIIEPLQSISEIATSRSLLEIIRAVIYYSSMKDKPSELRPPYKVILISLHLLLIGLEISEMKIRNSEEKEDALRFLALASEEISVGPSAESDAVKKKTLLSLLISIMKVYEVEQCDLSGLIKCILEKFGSLSVCCTTELQKLAGEVVPVLMLHPFPNSGFSTPSSSSDAEERKLKARARQAATMENMKAAQSKFMELLVPEENLEAEVRSNLSGVSIPTVCSICQDSDSKDPLFFLVLFQKSRLANFVERVPPVWGKSNKECLSSSTGDITEPRKGLQSGLEAIPASNIEQLIQNTINKFSRIGFPVEVEGMMEFFKAHVD</sequence>
<dbReference type="GO" id="GO:0008270">
    <property type="term" value="F:zinc ion binding"/>
    <property type="evidence" value="ECO:0007669"/>
    <property type="project" value="UniProtKB-UniRule"/>
</dbReference>
<evidence type="ECO:0000256" key="5">
    <source>
        <dbReference type="ARBA" id="ARBA00022771"/>
    </source>
</evidence>
<dbReference type="PANTHER" id="PTHR21497">
    <property type="entry name" value="UBIQUITIN LIGASE E3 ALPHA-RELATED"/>
    <property type="match status" value="1"/>
</dbReference>
<comment type="caution">
    <text evidence="12">The sequence shown here is derived from an EMBL/GenBank/DDBJ whole genome shotgun (WGS) entry which is preliminary data.</text>
</comment>
<proteinExistence type="inferred from homology"/>
<dbReference type="Gene3D" id="2.10.110.30">
    <property type="match status" value="1"/>
</dbReference>
<organism evidence="12 13">
    <name type="scientific">Papaver nudicaule</name>
    <name type="common">Iceland poppy</name>
    <dbReference type="NCBI Taxonomy" id="74823"/>
    <lineage>
        <taxon>Eukaryota</taxon>
        <taxon>Viridiplantae</taxon>
        <taxon>Streptophyta</taxon>
        <taxon>Embryophyta</taxon>
        <taxon>Tracheophyta</taxon>
        <taxon>Spermatophyta</taxon>
        <taxon>Magnoliopsida</taxon>
        <taxon>Ranunculales</taxon>
        <taxon>Papaveraceae</taxon>
        <taxon>Papaveroideae</taxon>
        <taxon>Papaver</taxon>
    </lineage>
</organism>
<dbReference type="EMBL" id="JAJJMA010134911">
    <property type="protein sequence ID" value="MCL7033482.1"/>
    <property type="molecule type" value="Genomic_DNA"/>
</dbReference>
<evidence type="ECO:0000256" key="4">
    <source>
        <dbReference type="ARBA" id="ARBA00022723"/>
    </source>
</evidence>
<evidence type="ECO:0000256" key="2">
    <source>
        <dbReference type="ARBA" id="ARBA00004906"/>
    </source>
</evidence>
<reference evidence="12" key="1">
    <citation type="submission" date="2022-03" db="EMBL/GenBank/DDBJ databases">
        <title>A functionally conserved STORR gene fusion in Papaver species that diverged 16.8 million years ago.</title>
        <authorList>
            <person name="Catania T."/>
        </authorList>
    </citation>
    <scope>NUCLEOTIDE SEQUENCE</scope>
    <source>
        <strain evidence="12">S-191538</strain>
    </source>
</reference>
<dbReference type="AlphaFoldDB" id="A0AA41V639"/>
<dbReference type="EC" id="2.3.2.27" evidence="10"/>
<keyword evidence="4 10" id="KW-0479">Metal-binding</keyword>
<keyword evidence="6 10" id="KW-0833">Ubl conjugation pathway</keyword>
<keyword evidence="13" id="KW-1185">Reference proteome</keyword>
<comment type="pathway">
    <text evidence="2 10">Protein modification; protein ubiquitination.</text>
</comment>
<dbReference type="GO" id="GO:0061630">
    <property type="term" value="F:ubiquitin protein ligase activity"/>
    <property type="evidence" value="ECO:0007669"/>
    <property type="project" value="UniProtKB-UniRule"/>
</dbReference>
<comment type="similarity">
    <text evidence="8 10">Belongs to the E3 ubiquitin-protein ligase UBR1-like family.</text>
</comment>
<evidence type="ECO:0000256" key="8">
    <source>
        <dbReference type="ARBA" id="ARBA00046341"/>
    </source>
</evidence>
<feature type="zinc finger region" description="UBR-type" evidence="9">
    <location>
        <begin position="112"/>
        <end position="193"/>
    </location>
</feature>
<keyword evidence="3 10" id="KW-0808">Transferase</keyword>
<gene>
    <name evidence="12" type="ORF">MKW94_010257</name>
</gene>
<dbReference type="PROSITE" id="PS51157">
    <property type="entry name" value="ZF_UBR"/>
    <property type="match status" value="1"/>
</dbReference>
<evidence type="ECO:0000256" key="10">
    <source>
        <dbReference type="RuleBase" id="RU366018"/>
    </source>
</evidence>
<dbReference type="Proteomes" id="UP001177140">
    <property type="component" value="Unassembled WGS sequence"/>
</dbReference>
<keyword evidence="5 10" id="KW-0863">Zinc-finger</keyword>
<evidence type="ECO:0000256" key="1">
    <source>
        <dbReference type="ARBA" id="ARBA00000900"/>
    </source>
</evidence>
<comment type="function">
    <text evidence="10">Ubiquitin ligase protein which is a component of the N-end rule pathway. Recognizes and binds to proteins bearing specific N-terminal residues that are destabilizing according to the N-end rule, leading to their ubiquitination and subsequent degradation.</text>
</comment>
<accession>A0AA41V639</accession>
<dbReference type="InterPro" id="IPR003126">
    <property type="entry name" value="Znf_UBR"/>
</dbReference>
<protein>
    <recommendedName>
        <fullName evidence="10">E3 ubiquitin-protein ligase</fullName>
        <ecNumber evidence="10">2.3.2.27</ecNumber>
    </recommendedName>
</protein>
<evidence type="ECO:0000256" key="6">
    <source>
        <dbReference type="ARBA" id="ARBA00022786"/>
    </source>
</evidence>
<keyword evidence="7 10" id="KW-0862">Zinc</keyword>
<name>A0AA41V639_PAPNU</name>
<feature type="domain" description="UBR-type" evidence="11">
    <location>
        <begin position="112"/>
        <end position="193"/>
    </location>
</feature>
<dbReference type="SMART" id="SM00396">
    <property type="entry name" value="ZnF_UBR1"/>
    <property type="match status" value="1"/>
</dbReference>
<evidence type="ECO:0000256" key="9">
    <source>
        <dbReference type="PROSITE-ProRule" id="PRU00508"/>
    </source>
</evidence>
<dbReference type="FunFam" id="2.10.110.30:FF:000002">
    <property type="entry name" value="Putative e3 ubiquitin-protein ligase ubr3"/>
    <property type="match status" value="1"/>
</dbReference>
<comment type="catalytic activity">
    <reaction evidence="1 10">
        <text>S-ubiquitinyl-[E2 ubiquitin-conjugating enzyme]-L-cysteine + [acceptor protein]-L-lysine = [E2 ubiquitin-conjugating enzyme]-L-cysteine + N(6)-ubiquitinyl-[acceptor protein]-L-lysine.</text>
        <dbReference type="EC" id="2.3.2.27"/>
    </reaction>
</comment>
<dbReference type="InterPro" id="IPR039164">
    <property type="entry name" value="UBR1-like"/>
</dbReference>
<evidence type="ECO:0000313" key="12">
    <source>
        <dbReference type="EMBL" id="MCL7033482.1"/>
    </source>
</evidence>
<dbReference type="GO" id="GO:0005737">
    <property type="term" value="C:cytoplasm"/>
    <property type="evidence" value="ECO:0007669"/>
    <property type="project" value="TreeGrafter"/>
</dbReference>
<evidence type="ECO:0000259" key="11">
    <source>
        <dbReference type="PROSITE" id="PS51157"/>
    </source>
</evidence>
<feature type="non-terminal residue" evidence="12">
    <location>
        <position position="1"/>
    </location>
</feature>
<dbReference type="GO" id="GO:0071596">
    <property type="term" value="P:ubiquitin-dependent protein catabolic process via the N-end rule pathway"/>
    <property type="evidence" value="ECO:0007669"/>
    <property type="project" value="UniProtKB-UniRule"/>
</dbReference>
<evidence type="ECO:0000256" key="7">
    <source>
        <dbReference type="ARBA" id="ARBA00022833"/>
    </source>
</evidence>
<dbReference type="PANTHER" id="PTHR21497:SF53">
    <property type="entry name" value="E3 UBIQUITIN-PROTEIN LIGASE PRT6"/>
    <property type="match status" value="1"/>
</dbReference>